<sequence>MANPIAAHKHWFTNRAPCSLSVPMPNMNEPVSTISTSSAVSVDSSLFDRSTRFSALAPEDRNPLFISTSKAPKWSTRSASSKTPANCSLSIPAWYVPTYPETSSLTIPLPMNVSNTFVLPASLSSSTPRAPVILHRPSRKLANSIRCHHDRHFVAGLGVAVTSIRRIQFIATANPVQTFHIIQMLQKVQIEVAGHAKHRPDSELPLRSCSSFLHLTCLHIIPRRGPRQLERIAALVAKVLVVDDFRLDPRNPSNKPVPVAQVDVPVAVLAVLQIVVRAAKVECSPRLFFVAICFLAGWRKCFKEENKIPNFKVAERNLAVQFGRQRLQLLFLLILVLLQFPCEGLHVVEPTIHSFNDQFAIDVVEPQKVLESFFNVQALKKWCNSRHSYPPSGDTALPQEQPRSKQPPSAHYRSDQCLPEPFTLLIVRRPGWSSTDVVSLTSNSPIDSSNKHTLVRLPKISPLNWFSLLYDAWISSYRPQSNWSFEMSLSFSDLFTFTRFDSSSSSSSTFNLSSFSSS</sequence>
<feature type="region of interest" description="Disordered" evidence="1">
    <location>
        <begin position="390"/>
        <end position="415"/>
    </location>
</feature>
<accession>A0A9P8T1G3</accession>
<comment type="caution">
    <text evidence="2">The sequence shown here is derived from an EMBL/GenBank/DDBJ whole genome shotgun (WGS) entry which is preliminary data.</text>
</comment>
<reference evidence="2" key="2">
    <citation type="submission" date="2021-01" db="EMBL/GenBank/DDBJ databases">
        <authorList>
            <person name="Schikora-Tamarit M.A."/>
        </authorList>
    </citation>
    <scope>NUCLEOTIDE SEQUENCE</scope>
    <source>
        <strain evidence="2">CBS6075</strain>
    </source>
</reference>
<dbReference type="EMBL" id="JAEUBE010000378">
    <property type="protein sequence ID" value="KAH3662506.1"/>
    <property type="molecule type" value="Genomic_DNA"/>
</dbReference>
<name>A0A9P8T1G3_9ASCO</name>
<organism evidence="2 3">
    <name type="scientific">Ogataea philodendri</name>
    <dbReference type="NCBI Taxonomy" id="1378263"/>
    <lineage>
        <taxon>Eukaryota</taxon>
        <taxon>Fungi</taxon>
        <taxon>Dikarya</taxon>
        <taxon>Ascomycota</taxon>
        <taxon>Saccharomycotina</taxon>
        <taxon>Pichiomycetes</taxon>
        <taxon>Pichiales</taxon>
        <taxon>Pichiaceae</taxon>
        <taxon>Ogataea</taxon>
    </lineage>
</organism>
<evidence type="ECO:0000256" key="1">
    <source>
        <dbReference type="SAM" id="MobiDB-lite"/>
    </source>
</evidence>
<reference evidence="2" key="1">
    <citation type="journal article" date="2021" name="Open Biol.">
        <title>Shared evolutionary footprints suggest mitochondrial oxidative damage underlies multiple complex I losses in fungi.</title>
        <authorList>
            <person name="Schikora-Tamarit M.A."/>
            <person name="Marcet-Houben M."/>
            <person name="Nosek J."/>
            <person name="Gabaldon T."/>
        </authorList>
    </citation>
    <scope>NUCLEOTIDE SEQUENCE</scope>
    <source>
        <strain evidence="2">CBS6075</strain>
    </source>
</reference>
<proteinExistence type="predicted"/>
<evidence type="ECO:0000313" key="2">
    <source>
        <dbReference type="EMBL" id="KAH3662506.1"/>
    </source>
</evidence>
<protein>
    <submittedName>
        <fullName evidence="2">Uncharacterized protein</fullName>
    </submittedName>
</protein>
<dbReference type="GeneID" id="70237722"/>
<evidence type="ECO:0000313" key="3">
    <source>
        <dbReference type="Proteomes" id="UP000769157"/>
    </source>
</evidence>
<keyword evidence="3" id="KW-1185">Reference proteome</keyword>
<dbReference type="AlphaFoldDB" id="A0A9P8T1G3"/>
<dbReference type="Proteomes" id="UP000769157">
    <property type="component" value="Unassembled WGS sequence"/>
</dbReference>
<gene>
    <name evidence="2" type="ORF">OGAPHI_005758</name>
</gene>
<dbReference type="RefSeq" id="XP_046059595.1">
    <property type="nucleotide sequence ID" value="XM_046206974.1"/>
</dbReference>